<evidence type="ECO:0000256" key="2">
    <source>
        <dbReference type="ARBA" id="ARBA00001946"/>
    </source>
</evidence>
<keyword evidence="11" id="KW-1185">Reference proteome</keyword>
<evidence type="ECO:0000256" key="5">
    <source>
        <dbReference type="ARBA" id="ARBA00016377"/>
    </source>
</evidence>
<evidence type="ECO:0000256" key="6">
    <source>
        <dbReference type="ARBA" id="ARBA00022801"/>
    </source>
</evidence>
<evidence type="ECO:0000256" key="7">
    <source>
        <dbReference type="ARBA" id="ARBA00032162"/>
    </source>
</evidence>
<comment type="similarity">
    <text evidence="3">Belongs to the Nudix hydrolase family. NudK subfamily.</text>
</comment>
<proteinExistence type="inferred from homology"/>
<feature type="domain" description="Nudix hydrolase" evidence="9">
    <location>
        <begin position="47"/>
        <end position="187"/>
    </location>
</feature>
<accession>A0ABV8RAF5</accession>
<dbReference type="Gene3D" id="3.90.79.10">
    <property type="entry name" value="Nucleoside Triphosphate Pyrophosphohydrolase"/>
    <property type="match status" value="1"/>
</dbReference>
<dbReference type="Proteomes" id="UP001595826">
    <property type="component" value="Unassembled WGS sequence"/>
</dbReference>
<comment type="cofactor">
    <cofactor evidence="2">
        <name>Mg(2+)</name>
        <dbReference type="ChEBI" id="CHEBI:18420"/>
    </cofactor>
</comment>
<reference evidence="11" key="1">
    <citation type="journal article" date="2019" name="Int. J. Syst. Evol. Microbiol.">
        <title>The Global Catalogue of Microorganisms (GCM) 10K type strain sequencing project: providing services to taxonomists for standard genome sequencing and annotation.</title>
        <authorList>
            <consortium name="The Broad Institute Genomics Platform"/>
            <consortium name="The Broad Institute Genome Sequencing Center for Infectious Disease"/>
            <person name="Wu L."/>
            <person name="Ma J."/>
        </authorList>
    </citation>
    <scope>NUCLEOTIDE SEQUENCE [LARGE SCALE GENOMIC DNA]</scope>
    <source>
        <strain evidence="11">CECT 8655</strain>
    </source>
</reference>
<evidence type="ECO:0000256" key="1">
    <source>
        <dbReference type="ARBA" id="ARBA00000847"/>
    </source>
</evidence>
<protein>
    <recommendedName>
        <fullName evidence="5">GDP-mannose pyrophosphatase</fullName>
    </recommendedName>
    <alternativeName>
        <fullName evidence="7">GDP-mannose hydrolase</fullName>
    </alternativeName>
    <alternativeName>
        <fullName evidence="8">GDPMK</fullName>
    </alternativeName>
</protein>
<dbReference type="CDD" id="cd24157">
    <property type="entry name" value="NUDIX_GDPMK"/>
    <property type="match status" value="1"/>
</dbReference>
<evidence type="ECO:0000256" key="4">
    <source>
        <dbReference type="ARBA" id="ARBA00011738"/>
    </source>
</evidence>
<comment type="caution">
    <text evidence="10">The sequence shown here is derived from an EMBL/GenBank/DDBJ whole genome shotgun (WGS) entry which is preliminary data.</text>
</comment>
<dbReference type="Pfam" id="PF00293">
    <property type="entry name" value="NUDIX"/>
    <property type="match status" value="1"/>
</dbReference>
<organism evidence="10 11">
    <name type="scientific">Polaribacter marinivivus</name>
    <dbReference type="NCBI Taxonomy" id="1524260"/>
    <lineage>
        <taxon>Bacteria</taxon>
        <taxon>Pseudomonadati</taxon>
        <taxon>Bacteroidota</taxon>
        <taxon>Flavobacteriia</taxon>
        <taxon>Flavobacteriales</taxon>
        <taxon>Flavobacteriaceae</taxon>
    </lineage>
</organism>
<evidence type="ECO:0000259" key="9">
    <source>
        <dbReference type="PROSITE" id="PS51462"/>
    </source>
</evidence>
<dbReference type="PROSITE" id="PS51462">
    <property type="entry name" value="NUDIX"/>
    <property type="match status" value="1"/>
</dbReference>
<evidence type="ECO:0000256" key="8">
    <source>
        <dbReference type="ARBA" id="ARBA00032272"/>
    </source>
</evidence>
<dbReference type="InterPro" id="IPR015797">
    <property type="entry name" value="NUDIX_hydrolase-like_dom_sf"/>
</dbReference>
<dbReference type="InterPro" id="IPR020084">
    <property type="entry name" value="NUDIX_hydrolase_CS"/>
</dbReference>
<dbReference type="PROSITE" id="PS00893">
    <property type="entry name" value="NUDIX_BOX"/>
    <property type="match status" value="1"/>
</dbReference>
<comment type="catalytic activity">
    <reaction evidence="1">
        <text>GDP-alpha-D-mannose + H2O = alpha-D-mannose 1-phosphate + GMP + 2 H(+)</text>
        <dbReference type="Rhea" id="RHEA:27978"/>
        <dbReference type="ChEBI" id="CHEBI:15377"/>
        <dbReference type="ChEBI" id="CHEBI:15378"/>
        <dbReference type="ChEBI" id="CHEBI:57527"/>
        <dbReference type="ChEBI" id="CHEBI:58115"/>
        <dbReference type="ChEBI" id="CHEBI:58409"/>
    </reaction>
</comment>
<dbReference type="PANTHER" id="PTHR11839:SF18">
    <property type="entry name" value="NUDIX HYDROLASE DOMAIN-CONTAINING PROTEIN"/>
    <property type="match status" value="1"/>
</dbReference>
<dbReference type="InterPro" id="IPR004385">
    <property type="entry name" value="NDP_pyrophosphatase"/>
</dbReference>
<evidence type="ECO:0000313" key="11">
    <source>
        <dbReference type="Proteomes" id="UP001595826"/>
    </source>
</evidence>
<name>A0ABV8RAF5_9FLAO</name>
<dbReference type="PANTHER" id="PTHR11839">
    <property type="entry name" value="UDP/ADP-SUGAR PYROPHOSPHATASE"/>
    <property type="match status" value="1"/>
</dbReference>
<comment type="subunit">
    <text evidence="4">Homodimer.</text>
</comment>
<dbReference type="RefSeq" id="WP_377409483.1">
    <property type="nucleotide sequence ID" value="NZ_JBHSCY010000001.1"/>
</dbReference>
<evidence type="ECO:0000256" key="3">
    <source>
        <dbReference type="ARBA" id="ARBA00007275"/>
    </source>
</evidence>
<dbReference type="SUPFAM" id="SSF55811">
    <property type="entry name" value="Nudix"/>
    <property type="match status" value="1"/>
</dbReference>
<sequence>MKTETKHKINNVTSKVKSSAWGKLEDINFDYTFKNGTSKNLTFEIYGKSDGVAILLYNTVSNKVILSRQFRAPVYIHGISNGFSIEVVGGAIDKNESPEKAAIRETEEEVGYKIKNVKKVSTVFLSPGIVNEKVHLFVGEYTAEDKTKNGGGVAAEDEEIEVLETDFSDALQMIEKEQIIDARTIMLLQYLQINKLID</sequence>
<dbReference type="EMBL" id="JBHSCY010000001">
    <property type="protein sequence ID" value="MFC4268792.1"/>
    <property type="molecule type" value="Genomic_DNA"/>
</dbReference>
<gene>
    <name evidence="10" type="ORF">ACFOWD_07730</name>
</gene>
<keyword evidence="6" id="KW-0378">Hydrolase</keyword>
<evidence type="ECO:0000313" key="10">
    <source>
        <dbReference type="EMBL" id="MFC4268792.1"/>
    </source>
</evidence>
<dbReference type="InterPro" id="IPR000086">
    <property type="entry name" value="NUDIX_hydrolase_dom"/>
</dbReference>
<dbReference type="NCBIfam" id="TIGR00052">
    <property type="entry name" value="nudix-type nucleoside diphosphatase, YffH/AdpP family"/>
    <property type="match status" value="1"/>
</dbReference>